<dbReference type="STRING" id="8496.A0A151N064"/>
<comment type="caution">
    <text evidence="6">The sequence shown here is derived from an EMBL/GenBank/DDBJ whole genome shotgun (WGS) entry which is preliminary data.</text>
</comment>
<sequence length="492" mass="52965">MPEEQPVMSTVLCPAAMAAPAPASPGIRAHVGKDPDQDQDRDQCQPEQGGRGRGGTRGGARPGVSALGLQDGRDGVSIAAGICTQRPGDPDSDFAFRVDNRTHLSAPTRQLFPDDPFPEDFSILATVRPRRGNQAFLLSVYDTRGVQQLGVELGRSPVFLYEDQHGQPEPPQYPLFRQVDLADGRWHRVALSVEGQVVTLWLDCMPAATLPLARGLRPVVSTEGITVFGARLMDEEVFQGDVQQLLIVPDPAAAQVYCERYMPGCNVPLAYPLQAPFPEQQSRPEPTSTPRRKGKKGKGKGKGQGRRKGKGKKKRNKEQLEVPTPLMALGQDESLVAPSEDERSTPVPTTNPDPTVTTSPGHTNPHEDLVLGRDGNPSATGSWPQEYEEYEEATEPLGRGRFGPAEPDDTMVWTMQKGSLKGKKGEPGAVEPGQQFEGPPGPPGPSGEMGPAGPPGPPGFPGDPGDWGLRNERLTPCQYTSAWQQREARGGG</sequence>
<evidence type="ECO:0000256" key="3">
    <source>
        <dbReference type="SAM" id="MobiDB-lite"/>
    </source>
</evidence>
<dbReference type="InterPro" id="IPR013320">
    <property type="entry name" value="ConA-like_dom_sf"/>
</dbReference>
<feature type="compositionally biased region" description="Gly residues" evidence="3">
    <location>
        <begin position="49"/>
        <end position="61"/>
    </location>
</feature>
<dbReference type="InterPro" id="IPR001791">
    <property type="entry name" value="Laminin_G"/>
</dbReference>
<evidence type="ECO:0000256" key="1">
    <source>
        <dbReference type="ARBA" id="ARBA00022729"/>
    </source>
</evidence>
<dbReference type="Proteomes" id="UP000050525">
    <property type="component" value="Unassembled WGS sequence"/>
</dbReference>
<accession>A0A151N064</accession>
<dbReference type="SMART" id="SM00210">
    <property type="entry name" value="TSPN"/>
    <property type="match status" value="1"/>
</dbReference>
<feature type="region of interest" description="Disordered" evidence="3">
    <location>
        <begin position="276"/>
        <end position="492"/>
    </location>
</feature>
<feature type="region of interest" description="Disordered" evidence="3">
    <location>
        <begin position="19"/>
        <end position="71"/>
    </location>
</feature>
<feature type="domain" description="Laminin G" evidence="5">
    <location>
        <begin position="119"/>
        <end position="250"/>
    </location>
</feature>
<feature type="compositionally biased region" description="Low complexity" evidence="3">
    <location>
        <begin position="345"/>
        <end position="360"/>
    </location>
</feature>
<feature type="domain" description="Thrombospondin-like N-terminal" evidence="4">
    <location>
        <begin position="60"/>
        <end position="251"/>
    </location>
</feature>
<feature type="compositionally biased region" description="Basic and acidic residues" evidence="3">
    <location>
        <begin position="31"/>
        <end position="44"/>
    </location>
</feature>
<name>A0A151N064_ALLMI</name>
<evidence type="ECO:0000256" key="2">
    <source>
        <dbReference type="ARBA" id="ARBA00022737"/>
    </source>
</evidence>
<dbReference type="AlphaFoldDB" id="A0A151N064"/>
<evidence type="ECO:0000313" key="6">
    <source>
        <dbReference type="EMBL" id="KYO30128.1"/>
    </source>
</evidence>
<proteinExistence type="predicted"/>
<keyword evidence="1" id="KW-0732">Signal</keyword>
<evidence type="ECO:0000313" key="7">
    <source>
        <dbReference type="Proteomes" id="UP000050525"/>
    </source>
</evidence>
<dbReference type="GO" id="GO:0005581">
    <property type="term" value="C:collagen trimer"/>
    <property type="evidence" value="ECO:0007669"/>
    <property type="project" value="UniProtKB-KW"/>
</dbReference>
<dbReference type="SUPFAM" id="SSF49899">
    <property type="entry name" value="Concanavalin A-like lectins/glucanases"/>
    <property type="match status" value="1"/>
</dbReference>
<feature type="compositionally biased region" description="Basic residues" evidence="3">
    <location>
        <begin position="290"/>
        <end position="316"/>
    </location>
</feature>
<dbReference type="Gene3D" id="2.60.120.200">
    <property type="match status" value="1"/>
</dbReference>
<protein>
    <submittedName>
        <fullName evidence="6">Collagen alpha-1(XI) chain-like</fullName>
    </submittedName>
</protein>
<keyword evidence="2" id="KW-0677">Repeat</keyword>
<keyword evidence="7" id="KW-1185">Reference proteome</keyword>
<evidence type="ECO:0000259" key="5">
    <source>
        <dbReference type="SMART" id="SM00282"/>
    </source>
</evidence>
<dbReference type="EMBL" id="AKHW03004323">
    <property type="protein sequence ID" value="KYO30128.1"/>
    <property type="molecule type" value="Genomic_DNA"/>
</dbReference>
<evidence type="ECO:0000259" key="4">
    <source>
        <dbReference type="SMART" id="SM00210"/>
    </source>
</evidence>
<organism evidence="6 7">
    <name type="scientific">Alligator mississippiensis</name>
    <name type="common">American alligator</name>
    <dbReference type="NCBI Taxonomy" id="8496"/>
    <lineage>
        <taxon>Eukaryota</taxon>
        <taxon>Metazoa</taxon>
        <taxon>Chordata</taxon>
        <taxon>Craniata</taxon>
        <taxon>Vertebrata</taxon>
        <taxon>Euteleostomi</taxon>
        <taxon>Archelosauria</taxon>
        <taxon>Archosauria</taxon>
        <taxon>Crocodylia</taxon>
        <taxon>Alligatoridae</taxon>
        <taxon>Alligatorinae</taxon>
        <taxon>Alligator</taxon>
    </lineage>
</organism>
<dbReference type="FunFam" id="2.60.120.200:FF:000136">
    <property type="entry name" value="Collagen type V alpha 3 chain"/>
    <property type="match status" value="1"/>
</dbReference>
<gene>
    <name evidence="6" type="ORF">Y1Q_0017394</name>
</gene>
<dbReference type="SMART" id="SM00282">
    <property type="entry name" value="LamG"/>
    <property type="match status" value="1"/>
</dbReference>
<dbReference type="InterPro" id="IPR048287">
    <property type="entry name" value="TSPN-like_N"/>
</dbReference>
<feature type="compositionally biased region" description="Polar residues" evidence="3">
    <location>
        <begin position="279"/>
        <end position="289"/>
    </location>
</feature>
<feature type="compositionally biased region" description="Pro residues" evidence="3">
    <location>
        <begin position="452"/>
        <end position="461"/>
    </location>
</feature>
<reference evidence="6 7" key="1">
    <citation type="journal article" date="2012" name="Genome Biol.">
        <title>Sequencing three crocodilian genomes to illuminate the evolution of archosaurs and amniotes.</title>
        <authorList>
            <person name="St John J.A."/>
            <person name="Braun E.L."/>
            <person name="Isberg S.R."/>
            <person name="Miles L.G."/>
            <person name="Chong A.Y."/>
            <person name="Gongora J."/>
            <person name="Dalzell P."/>
            <person name="Moran C."/>
            <person name="Bed'hom B."/>
            <person name="Abzhanov A."/>
            <person name="Burgess S.C."/>
            <person name="Cooksey A.M."/>
            <person name="Castoe T.A."/>
            <person name="Crawford N.G."/>
            <person name="Densmore L.D."/>
            <person name="Drew J.C."/>
            <person name="Edwards S.V."/>
            <person name="Faircloth B.C."/>
            <person name="Fujita M.K."/>
            <person name="Greenwold M.J."/>
            <person name="Hoffmann F.G."/>
            <person name="Howard J.M."/>
            <person name="Iguchi T."/>
            <person name="Janes D.E."/>
            <person name="Khan S.Y."/>
            <person name="Kohno S."/>
            <person name="de Koning A.J."/>
            <person name="Lance S.L."/>
            <person name="McCarthy F.M."/>
            <person name="McCormack J.E."/>
            <person name="Merchant M.E."/>
            <person name="Peterson D.G."/>
            <person name="Pollock D.D."/>
            <person name="Pourmand N."/>
            <person name="Raney B.J."/>
            <person name="Roessler K.A."/>
            <person name="Sanford J.R."/>
            <person name="Sawyer R.H."/>
            <person name="Schmidt C.J."/>
            <person name="Triplett E.W."/>
            <person name="Tuberville T.D."/>
            <person name="Venegas-Anaya M."/>
            <person name="Howard J.T."/>
            <person name="Jarvis E.D."/>
            <person name="Guillette L.J.Jr."/>
            <person name="Glenn T.C."/>
            <person name="Green R.E."/>
            <person name="Ray D.A."/>
        </authorList>
    </citation>
    <scope>NUCLEOTIDE SEQUENCE [LARGE SCALE GENOMIC DNA]</scope>
    <source>
        <strain evidence="6">KSC_2009_1</strain>
    </source>
</reference>